<dbReference type="Gene3D" id="1.20.1070.10">
    <property type="entry name" value="Rhodopsin 7-helix transmembrane proteins"/>
    <property type="match status" value="1"/>
</dbReference>
<protein>
    <recommendedName>
        <fullName evidence="7">G-protein coupled receptors family 2 profile 1 domain-containing protein</fullName>
    </recommendedName>
</protein>
<dbReference type="PRINTS" id="PR00249">
    <property type="entry name" value="GPCRSECRETIN"/>
</dbReference>
<dbReference type="GO" id="GO:0005886">
    <property type="term" value="C:plasma membrane"/>
    <property type="evidence" value="ECO:0007669"/>
    <property type="project" value="TreeGrafter"/>
</dbReference>
<keyword evidence="3 5" id="KW-1133">Transmembrane helix</keyword>
<evidence type="ECO:0000256" key="3">
    <source>
        <dbReference type="ARBA" id="ARBA00022989"/>
    </source>
</evidence>
<accession>A0A0B6Y5K1</accession>
<organism evidence="6">
    <name type="scientific">Arion vulgaris</name>
    <dbReference type="NCBI Taxonomy" id="1028688"/>
    <lineage>
        <taxon>Eukaryota</taxon>
        <taxon>Metazoa</taxon>
        <taxon>Spiralia</taxon>
        <taxon>Lophotrochozoa</taxon>
        <taxon>Mollusca</taxon>
        <taxon>Gastropoda</taxon>
        <taxon>Heterobranchia</taxon>
        <taxon>Euthyneura</taxon>
        <taxon>Panpulmonata</taxon>
        <taxon>Eupulmonata</taxon>
        <taxon>Stylommatophora</taxon>
        <taxon>Helicina</taxon>
        <taxon>Arionoidea</taxon>
        <taxon>Arionidae</taxon>
        <taxon>Arion</taxon>
    </lineage>
</organism>
<sequence length="90" mass="10054">KANATKECFQNGTWAVAEYATCMLDISGRNDSINNVYVSKTLSVRIIYDVGFSITTIVLILALAIFVQLKSLRCLRNSIHCNLFLAFIFS</sequence>
<feature type="non-terminal residue" evidence="6">
    <location>
        <position position="90"/>
    </location>
</feature>
<evidence type="ECO:0000313" key="6">
    <source>
        <dbReference type="EMBL" id="CEK50800.1"/>
    </source>
</evidence>
<dbReference type="GO" id="GO:0007188">
    <property type="term" value="P:adenylate cyclase-modulating G protein-coupled receptor signaling pathway"/>
    <property type="evidence" value="ECO:0007669"/>
    <property type="project" value="TreeGrafter"/>
</dbReference>
<evidence type="ECO:0008006" key="7">
    <source>
        <dbReference type="Google" id="ProtNLM"/>
    </source>
</evidence>
<proteinExistence type="predicted"/>
<evidence type="ECO:0000256" key="1">
    <source>
        <dbReference type="ARBA" id="ARBA00004141"/>
    </source>
</evidence>
<keyword evidence="2 5" id="KW-0812">Transmembrane</keyword>
<dbReference type="InterPro" id="IPR050332">
    <property type="entry name" value="GPCR_2"/>
</dbReference>
<keyword evidence="4 5" id="KW-0472">Membrane</keyword>
<dbReference type="Pfam" id="PF00002">
    <property type="entry name" value="7tm_2"/>
    <property type="match status" value="1"/>
</dbReference>
<dbReference type="InterPro" id="IPR000832">
    <property type="entry name" value="GPCR_2_secretin-like"/>
</dbReference>
<dbReference type="PANTHER" id="PTHR45620">
    <property type="entry name" value="PDF RECEPTOR-LIKE PROTEIN-RELATED"/>
    <property type="match status" value="1"/>
</dbReference>
<comment type="subcellular location">
    <subcellularLocation>
        <location evidence="1">Membrane</location>
        <topology evidence="1">Multi-pass membrane protein</topology>
    </subcellularLocation>
</comment>
<reference evidence="6" key="1">
    <citation type="submission" date="2014-12" db="EMBL/GenBank/DDBJ databases">
        <title>Insight into the proteome of Arion vulgaris.</title>
        <authorList>
            <person name="Aradska J."/>
            <person name="Bulat T."/>
            <person name="Smidak R."/>
            <person name="Sarate P."/>
            <person name="Gangsoo J."/>
            <person name="Sialana F."/>
            <person name="Bilban M."/>
            <person name="Lubec G."/>
        </authorList>
    </citation>
    <scope>NUCLEOTIDE SEQUENCE</scope>
    <source>
        <tissue evidence="6">Skin</tissue>
    </source>
</reference>
<feature type="transmembrane region" description="Helical" evidence="5">
    <location>
        <begin position="46"/>
        <end position="67"/>
    </location>
</feature>
<dbReference type="EMBL" id="HACG01003935">
    <property type="protein sequence ID" value="CEK50800.1"/>
    <property type="molecule type" value="Transcribed_RNA"/>
</dbReference>
<feature type="non-terminal residue" evidence="6">
    <location>
        <position position="1"/>
    </location>
</feature>
<evidence type="ECO:0000256" key="4">
    <source>
        <dbReference type="ARBA" id="ARBA00023136"/>
    </source>
</evidence>
<evidence type="ECO:0000256" key="5">
    <source>
        <dbReference type="SAM" id="Phobius"/>
    </source>
</evidence>
<name>A0A0B6Y5K1_9EUPU</name>
<gene>
    <name evidence="6" type="primary">ORF11705</name>
</gene>
<evidence type="ECO:0000256" key="2">
    <source>
        <dbReference type="ARBA" id="ARBA00022692"/>
    </source>
</evidence>
<dbReference type="GO" id="GO:0008528">
    <property type="term" value="F:G protein-coupled peptide receptor activity"/>
    <property type="evidence" value="ECO:0007669"/>
    <property type="project" value="TreeGrafter"/>
</dbReference>
<dbReference type="AlphaFoldDB" id="A0A0B6Y5K1"/>